<protein>
    <submittedName>
        <fullName evidence="1">Uncharacterized protein</fullName>
    </submittedName>
</protein>
<dbReference type="AlphaFoldDB" id="A0A3A9AF88"/>
<gene>
    <name evidence="1" type="ORF">D7V94_16260</name>
</gene>
<accession>A0A3A9AF88</accession>
<name>A0A3A9AF88_9FIRM</name>
<keyword evidence="2" id="KW-1185">Reference proteome</keyword>
<organism evidence="1 2">
    <name type="scientific">Parablautia intestinalis</name>
    <dbReference type="NCBI Taxonomy" id="2320100"/>
    <lineage>
        <taxon>Bacteria</taxon>
        <taxon>Bacillati</taxon>
        <taxon>Bacillota</taxon>
        <taxon>Clostridia</taxon>
        <taxon>Lachnospirales</taxon>
        <taxon>Lachnospiraceae</taxon>
        <taxon>Parablautia</taxon>
    </lineage>
</organism>
<dbReference type="Proteomes" id="UP000280696">
    <property type="component" value="Unassembled WGS sequence"/>
</dbReference>
<evidence type="ECO:0000313" key="1">
    <source>
        <dbReference type="EMBL" id="RKI89744.1"/>
    </source>
</evidence>
<reference evidence="1 2" key="1">
    <citation type="submission" date="2018-09" db="EMBL/GenBank/DDBJ databases">
        <title>Murine metabolic-syndrome-specific gut microbial biobank.</title>
        <authorList>
            <person name="Liu C."/>
        </authorList>
    </citation>
    <scope>NUCLEOTIDE SEQUENCE [LARGE SCALE GENOMIC DNA]</scope>
    <source>
        <strain evidence="1 2">0.1xD8-82</strain>
    </source>
</reference>
<dbReference type="EMBL" id="RAYQ01000019">
    <property type="protein sequence ID" value="RKI89744.1"/>
    <property type="molecule type" value="Genomic_DNA"/>
</dbReference>
<proteinExistence type="predicted"/>
<comment type="caution">
    <text evidence="1">The sequence shown here is derived from an EMBL/GenBank/DDBJ whole genome shotgun (WGS) entry which is preliminary data.</text>
</comment>
<dbReference type="OrthoDB" id="1730086at2"/>
<sequence>MKKRATDQLFAELKVQAQERNLIKKDLVPLLLTPLVEKAIEALILNNLEEGILKDKILLKLVQRFDLTQEQAASYFRRFAGKQAEGY</sequence>
<evidence type="ECO:0000313" key="2">
    <source>
        <dbReference type="Proteomes" id="UP000280696"/>
    </source>
</evidence>
<dbReference type="RefSeq" id="WP_120471392.1">
    <property type="nucleotide sequence ID" value="NZ_RAYQ01000019.1"/>
</dbReference>